<evidence type="ECO:0000256" key="1">
    <source>
        <dbReference type="SAM" id="MobiDB-lite"/>
    </source>
</evidence>
<evidence type="ECO:0000313" key="2">
    <source>
        <dbReference type="EMBL" id="OSX72636.1"/>
    </source>
</evidence>
<feature type="compositionally biased region" description="Basic residues" evidence="1">
    <location>
        <begin position="222"/>
        <end position="231"/>
    </location>
</feature>
<feature type="compositionally biased region" description="Basic and acidic residues" evidence="1">
    <location>
        <begin position="196"/>
        <end position="207"/>
    </location>
</feature>
<feature type="compositionally biased region" description="Basic and acidic residues" evidence="1">
    <location>
        <begin position="1"/>
        <end position="18"/>
    </location>
</feature>
<evidence type="ECO:0000313" key="3">
    <source>
        <dbReference type="Proteomes" id="UP000218209"/>
    </source>
</evidence>
<feature type="compositionally biased region" description="Gly residues" evidence="1">
    <location>
        <begin position="208"/>
        <end position="221"/>
    </location>
</feature>
<feature type="compositionally biased region" description="Basic and acidic residues" evidence="1">
    <location>
        <begin position="359"/>
        <end position="393"/>
    </location>
</feature>
<feature type="region of interest" description="Disordered" evidence="1">
    <location>
        <begin position="358"/>
        <end position="399"/>
    </location>
</feature>
<feature type="region of interest" description="Disordered" evidence="1">
    <location>
        <begin position="87"/>
        <end position="113"/>
    </location>
</feature>
<feature type="compositionally biased region" description="Basic residues" evidence="1">
    <location>
        <begin position="87"/>
        <end position="109"/>
    </location>
</feature>
<protein>
    <submittedName>
        <fullName evidence="2">Uncharacterized protein</fullName>
    </submittedName>
</protein>
<feature type="compositionally biased region" description="Basic residues" evidence="1">
    <location>
        <begin position="251"/>
        <end position="274"/>
    </location>
</feature>
<feature type="region of interest" description="Disordered" evidence="1">
    <location>
        <begin position="190"/>
        <end position="239"/>
    </location>
</feature>
<sequence>MTTKNDQKKKGRDPKNEAHPTAPASPDLATLGHAVRRHPYPLPAPLPRHHPQRVRLVKQDVPLFADAQALGRRLECCPVEWHRRQRHRRAGRRDRVTHRRRHPPPAGRVRKSEHARHLFLVRRKDHGARLDARERRGRHVARNDHAAVAELLDGVGVAEARHQRPRRRRTVRVRLTNVDRRHVQAVRLGVGRHRRDAADAEVHDKRVAGGGGGGGGGGGRVAGRRRGRARKAATERLRVGRRDEREEGCRLGRRRVTRRQQRRGKGRRQRHRRVGPVDAEPRERGGRPGLPEKRFEERREEDNDAGRVSERRPRRRRVRLDRVPWFGGLEELVAEAGDSHGALEGGLDGQAVKGFEVGRQLRVDGGGRLDDRRVRRVERRHDRVKSGGQERGRPVHKVA</sequence>
<feature type="region of interest" description="Disordered" evidence="1">
    <location>
        <begin position="1"/>
        <end position="29"/>
    </location>
</feature>
<organism evidence="2 3">
    <name type="scientific">Porphyra umbilicalis</name>
    <name type="common">Purple laver</name>
    <name type="synonym">Red alga</name>
    <dbReference type="NCBI Taxonomy" id="2786"/>
    <lineage>
        <taxon>Eukaryota</taxon>
        <taxon>Rhodophyta</taxon>
        <taxon>Bangiophyceae</taxon>
        <taxon>Bangiales</taxon>
        <taxon>Bangiaceae</taxon>
        <taxon>Porphyra</taxon>
    </lineage>
</organism>
<feature type="region of interest" description="Disordered" evidence="1">
    <location>
        <begin position="251"/>
        <end position="314"/>
    </location>
</feature>
<keyword evidence="3" id="KW-1185">Reference proteome</keyword>
<dbReference type="EMBL" id="KV919048">
    <property type="protein sequence ID" value="OSX72636.1"/>
    <property type="molecule type" value="Genomic_DNA"/>
</dbReference>
<feature type="compositionally biased region" description="Basic and acidic residues" evidence="1">
    <location>
        <begin position="279"/>
        <end position="311"/>
    </location>
</feature>
<reference evidence="2 3" key="1">
    <citation type="submission" date="2017-03" db="EMBL/GenBank/DDBJ databases">
        <title>WGS assembly of Porphyra umbilicalis.</title>
        <authorList>
            <person name="Brawley S.H."/>
            <person name="Blouin N.A."/>
            <person name="Ficko-Blean E."/>
            <person name="Wheeler G.L."/>
            <person name="Lohr M."/>
            <person name="Goodson H.V."/>
            <person name="Jenkins J.W."/>
            <person name="Blaby-Haas C.E."/>
            <person name="Helliwell K.E."/>
            <person name="Chan C."/>
            <person name="Marriage T."/>
            <person name="Bhattacharya D."/>
            <person name="Klein A.S."/>
            <person name="Badis Y."/>
            <person name="Brodie J."/>
            <person name="Cao Y."/>
            <person name="Collen J."/>
            <person name="Dittami S.M."/>
            <person name="Gachon C.M."/>
            <person name="Green B.R."/>
            <person name="Karpowicz S."/>
            <person name="Kim J.W."/>
            <person name="Kudahl U."/>
            <person name="Lin S."/>
            <person name="Michel G."/>
            <person name="Mittag M."/>
            <person name="Olson B.J."/>
            <person name="Pangilinan J."/>
            <person name="Peng Y."/>
            <person name="Qiu H."/>
            <person name="Shu S."/>
            <person name="Singer J.T."/>
            <person name="Smith A.G."/>
            <person name="Sprecher B.N."/>
            <person name="Wagner V."/>
            <person name="Wang W."/>
            <person name="Wang Z.-Y."/>
            <person name="Yan J."/>
            <person name="Yarish C."/>
            <person name="Zoeuner-Riek S."/>
            <person name="Zhuang Y."/>
            <person name="Zou Y."/>
            <person name="Lindquist E.A."/>
            <person name="Grimwood J."/>
            <person name="Barry K."/>
            <person name="Rokhsar D.S."/>
            <person name="Schmutz J."/>
            <person name="Stiller J.W."/>
            <person name="Grossman A.R."/>
            <person name="Prochnik S.E."/>
        </authorList>
    </citation>
    <scope>NUCLEOTIDE SEQUENCE [LARGE SCALE GENOMIC DNA]</scope>
    <source>
        <strain evidence="2">4086291</strain>
    </source>
</reference>
<proteinExistence type="predicted"/>
<name>A0A1X6NVW0_PORUM</name>
<dbReference type="AlphaFoldDB" id="A0A1X6NVW0"/>
<gene>
    <name evidence="2" type="ORF">BU14_0417s0011</name>
</gene>
<accession>A0A1X6NVW0</accession>
<dbReference type="Proteomes" id="UP000218209">
    <property type="component" value="Unassembled WGS sequence"/>
</dbReference>